<sequence>MELIRFASLAVVVLLLLGSGTPNFLVHLAHHLEPAL</sequence>
<organism evidence="1">
    <name type="scientific">Phakopsora pachyrhizi</name>
    <name type="common">Asian soybean rust disease fungus</name>
    <dbReference type="NCBI Taxonomy" id="170000"/>
    <lineage>
        <taxon>Eukaryota</taxon>
        <taxon>Fungi</taxon>
        <taxon>Dikarya</taxon>
        <taxon>Basidiomycota</taxon>
        <taxon>Pucciniomycotina</taxon>
        <taxon>Pucciniomycetes</taxon>
        <taxon>Pucciniales</taxon>
        <taxon>Phakopsoraceae</taxon>
        <taxon>Phakopsora</taxon>
    </lineage>
</organism>
<protein>
    <submittedName>
        <fullName evidence="1">Uncharacterized protein</fullName>
    </submittedName>
</protein>
<dbReference type="EMBL" id="KT247339">
    <property type="protein sequence ID" value="ALL41428.1"/>
    <property type="molecule type" value="mRNA"/>
</dbReference>
<accession>A0A0S1MKY7</accession>
<dbReference type="AlphaFoldDB" id="A0A0S1MKY7"/>
<evidence type="ECO:0000313" key="1">
    <source>
        <dbReference type="EMBL" id="ALL41428.1"/>
    </source>
</evidence>
<proteinExistence type="evidence at transcript level"/>
<reference evidence="1" key="1">
    <citation type="submission" date="2015-07" db="EMBL/GenBank/DDBJ databases">
        <title>Elucidating the P. pachyrhizi secretome and potential effectors.</title>
        <authorList>
            <person name="de Carvalho M.C.C.G."/>
            <person name="Nascimento L.C."/>
            <person name="Darben L.M."/>
            <person name="Polizel-Podanosqui A.M."/>
            <person name="Lopes-Caitar V.S."/>
            <person name="Rocha C.S."/>
            <person name="Qi M."/>
            <person name="Carazolle M."/>
            <person name="Kuwahara M.K."/>
            <person name="Pereira G.A.G."/>
            <person name="Abdelnoor R.V."/>
            <person name="Whitham S.A."/>
            <person name="Marcelino-Guimaraes F.C."/>
        </authorList>
    </citation>
    <scope>NUCLEOTIDE SEQUENCE</scope>
</reference>
<name>A0A0S1MKY7_PHAPC</name>